<dbReference type="SUPFAM" id="SSF50249">
    <property type="entry name" value="Nucleic acid-binding proteins"/>
    <property type="match status" value="1"/>
</dbReference>
<gene>
    <name evidence="2" type="ORF">PAHAL_2G044400</name>
</gene>
<organism evidence="2">
    <name type="scientific">Panicum hallii</name>
    <dbReference type="NCBI Taxonomy" id="206008"/>
    <lineage>
        <taxon>Eukaryota</taxon>
        <taxon>Viridiplantae</taxon>
        <taxon>Streptophyta</taxon>
        <taxon>Embryophyta</taxon>
        <taxon>Tracheophyta</taxon>
        <taxon>Spermatophyta</taxon>
        <taxon>Magnoliopsida</taxon>
        <taxon>Liliopsida</taxon>
        <taxon>Poales</taxon>
        <taxon>Poaceae</taxon>
        <taxon>PACMAD clade</taxon>
        <taxon>Panicoideae</taxon>
        <taxon>Panicodae</taxon>
        <taxon>Paniceae</taxon>
        <taxon>Panicinae</taxon>
        <taxon>Panicum</taxon>
        <taxon>Panicum sect. Panicum</taxon>
    </lineage>
</organism>
<reference evidence="2" key="1">
    <citation type="submission" date="2018-04" db="EMBL/GenBank/DDBJ databases">
        <title>WGS assembly of Panicum hallii.</title>
        <authorList>
            <person name="Lovell J."/>
            <person name="Jenkins J."/>
            <person name="Lowry D."/>
            <person name="Mamidi S."/>
            <person name="Sreedasyam A."/>
            <person name="Weng X."/>
            <person name="Barry K."/>
            <person name="Bonette J."/>
            <person name="Campitelli B."/>
            <person name="Daum C."/>
            <person name="Gordon S."/>
            <person name="Gould B."/>
            <person name="Lipzen A."/>
            <person name="Macqueen A."/>
            <person name="Palacio-Mejia J."/>
            <person name="Plott C."/>
            <person name="Shakirov E."/>
            <person name="Shu S."/>
            <person name="Yoshinaga Y."/>
            <person name="Zane M."/>
            <person name="Rokhsar D."/>
            <person name="Grimwood J."/>
            <person name="Schmutz J."/>
            <person name="Juenger T."/>
        </authorList>
    </citation>
    <scope>NUCLEOTIDE SEQUENCE [LARGE SCALE GENOMIC DNA]</scope>
    <source>
        <strain evidence="2">FIL2</strain>
    </source>
</reference>
<accession>A0A2T8KN20</accession>
<evidence type="ECO:0000256" key="1">
    <source>
        <dbReference type="SAM" id="MobiDB-lite"/>
    </source>
</evidence>
<dbReference type="Gene3D" id="2.40.50.140">
    <property type="entry name" value="Nucleic acid-binding proteins"/>
    <property type="match status" value="1"/>
</dbReference>
<dbReference type="EMBL" id="CM008047">
    <property type="protein sequence ID" value="PVH63508.1"/>
    <property type="molecule type" value="Genomic_DNA"/>
</dbReference>
<dbReference type="AlphaFoldDB" id="A0A2T8KN20"/>
<protein>
    <recommendedName>
        <fullName evidence="3">Replication factor A C-terminal domain-containing protein</fullName>
    </recommendedName>
</protein>
<dbReference type="PANTHER" id="PTHR47165">
    <property type="entry name" value="OS03G0429900 PROTEIN"/>
    <property type="match status" value="1"/>
</dbReference>
<dbReference type="Gramene" id="PVH63509">
    <property type="protein sequence ID" value="PVH63509"/>
    <property type="gene ID" value="PAHAL_2G044400"/>
</dbReference>
<name>A0A2T8KN20_9POAL</name>
<dbReference type="Gramene" id="PVH63508">
    <property type="protein sequence ID" value="PVH63508"/>
    <property type="gene ID" value="PAHAL_2G044400"/>
</dbReference>
<evidence type="ECO:0000313" key="2">
    <source>
        <dbReference type="EMBL" id="PVH63509.1"/>
    </source>
</evidence>
<feature type="region of interest" description="Disordered" evidence="1">
    <location>
        <begin position="153"/>
        <end position="247"/>
    </location>
</feature>
<evidence type="ECO:0008006" key="3">
    <source>
        <dbReference type="Google" id="ProtNLM"/>
    </source>
</evidence>
<dbReference type="EMBL" id="CM008047">
    <property type="protein sequence ID" value="PVH63509.1"/>
    <property type="molecule type" value="Genomic_DNA"/>
</dbReference>
<sequence>MKTAKHHGDSYKCPNSKCGAIGVPSQRFKLSILAGDETGDTDFIVSGRQAQRFVKKTADTLVADNPAGFILDELTRLLERTFTWSVSFTDSTTDSDNITFQVNAVVGEVNDGGAVVPATSGASQTSSIMFSGGAGTSLQNTGNTLTVSSLPAAPEASLASSTTPTKTALGGSGPADTPQSKRNNAHDQDKTLAAAVDAPGNSSTKTRKSTTKKRSRPSPNKKVAKKLFTGEEAADGSGGSDSGAATSDQNSYLATFIKLLHVTDQSSIELLQ</sequence>
<feature type="compositionally biased region" description="Low complexity" evidence="1">
    <location>
        <begin position="153"/>
        <end position="165"/>
    </location>
</feature>
<proteinExistence type="predicted"/>
<dbReference type="PANTHER" id="PTHR47165:SF3">
    <property type="entry name" value="RETROTRANSPOSON-LIKE PROTEIN"/>
    <property type="match status" value="1"/>
</dbReference>
<dbReference type="Proteomes" id="UP000243499">
    <property type="component" value="Chromosome 2"/>
</dbReference>
<dbReference type="InterPro" id="IPR012340">
    <property type="entry name" value="NA-bd_OB-fold"/>
</dbReference>
<feature type="compositionally biased region" description="Basic residues" evidence="1">
    <location>
        <begin position="205"/>
        <end position="216"/>
    </location>
</feature>